<evidence type="ECO:0000313" key="3">
    <source>
        <dbReference type="Proteomes" id="UP000234881"/>
    </source>
</evidence>
<name>A0A2N5XTE2_9HYPH</name>
<organism evidence="2 3">
    <name type="scientific">Cohaesibacter celericrescens</name>
    <dbReference type="NCBI Taxonomy" id="2067669"/>
    <lineage>
        <taxon>Bacteria</taxon>
        <taxon>Pseudomonadati</taxon>
        <taxon>Pseudomonadota</taxon>
        <taxon>Alphaproteobacteria</taxon>
        <taxon>Hyphomicrobiales</taxon>
        <taxon>Cohaesibacteraceae</taxon>
    </lineage>
</organism>
<protein>
    <submittedName>
        <fullName evidence="2">Uncharacterized protein</fullName>
    </submittedName>
</protein>
<evidence type="ECO:0000256" key="1">
    <source>
        <dbReference type="SAM" id="MobiDB-lite"/>
    </source>
</evidence>
<dbReference type="Proteomes" id="UP000234881">
    <property type="component" value="Unassembled WGS sequence"/>
</dbReference>
<gene>
    <name evidence="2" type="ORF">C0081_10395</name>
</gene>
<feature type="compositionally biased region" description="Basic and acidic residues" evidence="1">
    <location>
        <begin position="48"/>
        <end position="57"/>
    </location>
</feature>
<feature type="region of interest" description="Disordered" evidence="1">
    <location>
        <begin position="40"/>
        <end position="65"/>
    </location>
</feature>
<reference evidence="2 3" key="1">
    <citation type="submission" date="2018-01" db="EMBL/GenBank/DDBJ databases">
        <title>The draft genome sequence of Cohaesibacter sp. H1304.</title>
        <authorList>
            <person name="Wang N.-N."/>
            <person name="Du Z.-J."/>
        </authorList>
    </citation>
    <scope>NUCLEOTIDE SEQUENCE [LARGE SCALE GENOMIC DNA]</scope>
    <source>
        <strain evidence="2 3">H1304</strain>
    </source>
</reference>
<proteinExistence type="predicted"/>
<accession>A0A2N5XTE2</accession>
<dbReference type="EMBL" id="PKUQ01000016">
    <property type="protein sequence ID" value="PLW77688.1"/>
    <property type="molecule type" value="Genomic_DNA"/>
</dbReference>
<keyword evidence="3" id="KW-1185">Reference proteome</keyword>
<sequence length="65" mass="7250">MPIHTQRYLINQKLIFGVIYQSSTAESYGWVAVSLAPLGEGQSARNPKAKDFIDDNSGHQTRTNQ</sequence>
<dbReference type="AlphaFoldDB" id="A0A2N5XTE2"/>
<evidence type="ECO:0000313" key="2">
    <source>
        <dbReference type="EMBL" id="PLW77688.1"/>
    </source>
</evidence>
<comment type="caution">
    <text evidence="2">The sequence shown here is derived from an EMBL/GenBank/DDBJ whole genome shotgun (WGS) entry which is preliminary data.</text>
</comment>